<organism evidence="1 2">
    <name type="scientific">Comamonas sediminis</name>
    <dbReference type="NCBI Taxonomy" id="1783360"/>
    <lineage>
        <taxon>Bacteria</taxon>
        <taxon>Pseudomonadati</taxon>
        <taxon>Pseudomonadota</taxon>
        <taxon>Betaproteobacteria</taxon>
        <taxon>Burkholderiales</taxon>
        <taxon>Comamonadaceae</taxon>
        <taxon>Comamonas</taxon>
    </lineage>
</organism>
<evidence type="ECO:0000313" key="2">
    <source>
        <dbReference type="Proteomes" id="UP001562178"/>
    </source>
</evidence>
<comment type="caution">
    <text evidence="1">The sequence shown here is derived from an EMBL/GenBank/DDBJ whole genome shotgun (WGS) entry which is preliminary data.</text>
</comment>
<name>A0ABV4B087_9BURK</name>
<dbReference type="RefSeq" id="WP_369459198.1">
    <property type="nucleotide sequence ID" value="NZ_JBGBDC010000002.1"/>
</dbReference>
<proteinExistence type="predicted"/>
<accession>A0ABV4B087</accession>
<keyword evidence="2" id="KW-1185">Reference proteome</keyword>
<sequence length="257" mass="28233">MNELEMQWLVKQLMGTAEVLGQTLSPTAAAMMAEDLSSFPQLVLARALSRVRNEHAGRLTPKAILDRIDEAVGRPAANEAWAIASTALDERATVVWTNEMAAAWSLARPVAEAGDMVGARMAFITAYERVVRGAREAKAMPTVTVSIGWDAEGRNPAIEKALELGYITPERAAQEMTITLPPPVFNPVALLTGRVEETPGAGLTPELRARLKSLRDDLANRRSRTGAVQRLERIKQARYKRELNQRVQQRLAEEGKA</sequence>
<dbReference type="EMBL" id="JBGBDC010000002">
    <property type="protein sequence ID" value="MEY2250346.1"/>
    <property type="molecule type" value="Genomic_DNA"/>
</dbReference>
<reference evidence="1 2" key="1">
    <citation type="journal article" date="2016" name="Int. J. Syst. Evol. Microbiol.">
        <title>Description of Comamonas sediminis sp. nov., isolated from lagoon sediments.</title>
        <authorList>
            <person name="Subhash Y."/>
            <person name="Bang J.J."/>
            <person name="You T.H."/>
            <person name="Lee S.S."/>
        </authorList>
    </citation>
    <scope>NUCLEOTIDE SEQUENCE [LARGE SCALE GENOMIC DNA]</scope>
    <source>
        <strain evidence="1 2">JCM 31169</strain>
    </source>
</reference>
<protein>
    <submittedName>
        <fullName evidence="1">Uncharacterized protein</fullName>
    </submittedName>
</protein>
<gene>
    <name evidence="1" type="ORF">AB7A72_04980</name>
</gene>
<dbReference type="Proteomes" id="UP001562178">
    <property type="component" value="Unassembled WGS sequence"/>
</dbReference>
<evidence type="ECO:0000313" key="1">
    <source>
        <dbReference type="EMBL" id="MEY2250346.1"/>
    </source>
</evidence>